<organism evidence="1 2">
    <name type="scientific">Algoriphagus antarcticus</name>
    <dbReference type="NCBI Taxonomy" id="238540"/>
    <lineage>
        <taxon>Bacteria</taxon>
        <taxon>Pseudomonadati</taxon>
        <taxon>Bacteroidota</taxon>
        <taxon>Cytophagia</taxon>
        <taxon>Cytophagales</taxon>
        <taxon>Cyclobacteriaceae</taxon>
        <taxon>Algoriphagus</taxon>
    </lineage>
</organism>
<protein>
    <submittedName>
        <fullName evidence="1">6-bladed beta-propeller protein</fullName>
    </submittedName>
</protein>
<dbReference type="OrthoDB" id="823219at2"/>
<dbReference type="EMBL" id="QUNF01000020">
    <property type="protein sequence ID" value="REG82811.1"/>
    <property type="molecule type" value="Genomic_DNA"/>
</dbReference>
<dbReference type="SUPFAM" id="SSF82171">
    <property type="entry name" value="DPP6 N-terminal domain-like"/>
    <property type="match status" value="1"/>
</dbReference>
<keyword evidence="2" id="KW-1185">Reference proteome</keyword>
<sequence length="380" mass="44442">MLRSILYIFLANIIISCSSDNLSQEKIKSINPIPVPNETEKYMSSFISKIEYFSFPEQASVTRIDKAQVFEENYIFADYDLSYSLSIIDKEMNFVANIQKFGEGPGEYLVIHDFTINRDRKTIDILSLKKLIRYDFQGNFIDEFKLPGVFTKIQHTDKESYILYRPSATHKDLISPDNNSILWIWDVKTNEITNIPSPVEEIKLPFFKERNNLNFQDGKILFSANFLDTIYSYNLNGKLINKNYFTGKNKYLPYDLMAKTKGRLTPEQKSEYYYHHANLLEDNKHIISRLIFNGYLTNIIYFKEKEQSILFSKTENDIDGGYNYIMPVILNEGYLISTLEAPYLVERFENKNESDSSSFNSFAEKLTINSPLVLMKYHLK</sequence>
<dbReference type="Pfam" id="PF17170">
    <property type="entry name" value="DUF5128"/>
    <property type="match status" value="1"/>
</dbReference>
<gene>
    <name evidence="1" type="ORF">C8N25_120101</name>
</gene>
<comment type="caution">
    <text evidence="1">The sequence shown here is derived from an EMBL/GenBank/DDBJ whole genome shotgun (WGS) entry which is preliminary data.</text>
</comment>
<evidence type="ECO:0000313" key="2">
    <source>
        <dbReference type="Proteomes" id="UP000256405"/>
    </source>
</evidence>
<dbReference type="RefSeq" id="WP_086544012.1">
    <property type="nucleotide sequence ID" value="NZ_MSSW01000104.1"/>
</dbReference>
<dbReference type="PROSITE" id="PS51257">
    <property type="entry name" value="PROKAR_LIPOPROTEIN"/>
    <property type="match status" value="1"/>
</dbReference>
<evidence type="ECO:0000313" key="1">
    <source>
        <dbReference type="EMBL" id="REG82811.1"/>
    </source>
</evidence>
<dbReference type="Proteomes" id="UP000256405">
    <property type="component" value="Unassembled WGS sequence"/>
</dbReference>
<proteinExistence type="predicted"/>
<dbReference type="AlphaFoldDB" id="A0A3E0DL41"/>
<reference evidence="1 2" key="1">
    <citation type="submission" date="2018-08" db="EMBL/GenBank/DDBJ databases">
        <title>Genomic Encyclopedia of Archaeal and Bacterial Type Strains, Phase II (KMG-II): from individual species to whole genera.</title>
        <authorList>
            <person name="Goeker M."/>
        </authorList>
    </citation>
    <scope>NUCLEOTIDE SEQUENCE [LARGE SCALE GENOMIC DNA]</scope>
    <source>
        <strain evidence="1 2">DSM 15986</strain>
    </source>
</reference>
<name>A0A3E0DL41_9BACT</name>
<accession>A0A3E0DL41</accession>